<dbReference type="Gene3D" id="3.30.1240.10">
    <property type="match status" value="1"/>
</dbReference>
<evidence type="ECO:0000313" key="1">
    <source>
        <dbReference type="EMBL" id="HIS47992.1"/>
    </source>
</evidence>
<dbReference type="CDD" id="cd07516">
    <property type="entry name" value="HAD_Pase"/>
    <property type="match status" value="1"/>
</dbReference>
<dbReference type="Gene3D" id="3.40.50.1000">
    <property type="entry name" value="HAD superfamily/HAD-like"/>
    <property type="match status" value="1"/>
</dbReference>
<dbReference type="SUPFAM" id="SSF56784">
    <property type="entry name" value="HAD-like"/>
    <property type="match status" value="1"/>
</dbReference>
<dbReference type="PANTHER" id="PTHR10000:SF8">
    <property type="entry name" value="HAD SUPERFAMILY HYDROLASE-LIKE, TYPE 3"/>
    <property type="match status" value="1"/>
</dbReference>
<dbReference type="SFLD" id="SFLDG01140">
    <property type="entry name" value="C2.B:_Phosphomannomutase_and_P"/>
    <property type="match status" value="1"/>
</dbReference>
<dbReference type="PANTHER" id="PTHR10000">
    <property type="entry name" value="PHOSPHOSERINE PHOSPHATASE"/>
    <property type="match status" value="1"/>
</dbReference>
<organism evidence="1 2">
    <name type="scientific">Candidatus Scybalocola faecigallinarum</name>
    <dbReference type="NCBI Taxonomy" id="2840941"/>
    <lineage>
        <taxon>Bacteria</taxon>
        <taxon>Bacillati</taxon>
        <taxon>Bacillota</taxon>
        <taxon>Clostridia</taxon>
        <taxon>Lachnospirales</taxon>
        <taxon>Lachnospiraceae</taxon>
        <taxon>Lachnospiraceae incertae sedis</taxon>
        <taxon>Candidatus Scybalocola (ex Gilroy et al. 2021)</taxon>
    </lineage>
</organism>
<dbReference type="Proteomes" id="UP000823927">
    <property type="component" value="Unassembled WGS sequence"/>
</dbReference>
<dbReference type="PROSITE" id="PS01229">
    <property type="entry name" value="COF_2"/>
    <property type="match status" value="1"/>
</dbReference>
<name>A0A9D1F6U9_9FIRM</name>
<accession>A0A9D1F6U9</accession>
<dbReference type="GO" id="GO:0005829">
    <property type="term" value="C:cytosol"/>
    <property type="evidence" value="ECO:0007669"/>
    <property type="project" value="TreeGrafter"/>
</dbReference>
<dbReference type="InterPro" id="IPR036412">
    <property type="entry name" value="HAD-like_sf"/>
</dbReference>
<dbReference type="Pfam" id="PF08282">
    <property type="entry name" value="Hydrolase_3"/>
    <property type="match status" value="1"/>
</dbReference>
<proteinExistence type="predicted"/>
<dbReference type="EMBL" id="DVIT01000039">
    <property type="protein sequence ID" value="HIS47992.1"/>
    <property type="molecule type" value="Genomic_DNA"/>
</dbReference>
<evidence type="ECO:0000313" key="2">
    <source>
        <dbReference type="Proteomes" id="UP000823927"/>
    </source>
</evidence>
<dbReference type="InterPro" id="IPR006379">
    <property type="entry name" value="HAD-SF_hydro_IIB"/>
</dbReference>
<dbReference type="NCBIfam" id="TIGR00099">
    <property type="entry name" value="Cof-subfamily"/>
    <property type="match status" value="1"/>
</dbReference>
<dbReference type="GO" id="GO:0016791">
    <property type="term" value="F:phosphatase activity"/>
    <property type="evidence" value="ECO:0007669"/>
    <property type="project" value="TreeGrafter"/>
</dbReference>
<dbReference type="AlphaFoldDB" id="A0A9D1F6U9"/>
<dbReference type="SFLD" id="SFLDS00003">
    <property type="entry name" value="Haloacid_Dehalogenase"/>
    <property type="match status" value="1"/>
</dbReference>
<sequence>MEGKCNVTRLWNGVSRPHIRMIGLDLDGTVYNEAKEITPGVRQAIQEAIAQGVVVLPATGRPFGGLPEAFLKIPGVRYALTSNGAAVVDLESHERIYEDCMDQELAAQVISVMLEFDGLAEAYMDGKCYTDKRNYENASNFSLVPAGLLAYIRASRIPKEQLAAFVRQQEHPVEKLHMIFGDTHTRDRAFKHIKGRFPDLNITNASSFNMEINSPTCNKGSSLLALGKILGIPRSQIMACGDSGNDYPMICAAGFSVAMGNAEERIKAAADVVTKSNEEDGVAWAIRQYVLT</sequence>
<comment type="caution">
    <text evidence="1">The sequence shown here is derived from an EMBL/GenBank/DDBJ whole genome shotgun (WGS) entry which is preliminary data.</text>
</comment>
<protein>
    <submittedName>
        <fullName evidence="1">HAD family phosphatase</fullName>
    </submittedName>
</protein>
<dbReference type="InterPro" id="IPR023214">
    <property type="entry name" value="HAD_sf"/>
</dbReference>
<dbReference type="InterPro" id="IPR000150">
    <property type="entry name" value="Cof"/>
</dbReference>
<reference evidence="1" key="1">
    <citation type="submission" date="2020-10" db="EMBL/GenBank/DDBJ databases">
        <authorList>
            <person name="Gilroy R."/>
        </authorList>
    </citation>
    <scope>NUCLEOTIDE SEQUENCE</scope>
    <source>
        <strain evidence="1">CHK178-757</strain>
    </source>
</reference>
<dbReference type="GO" id="GO:0000287">
    <property type="term" value="F:magnesium ion binding"/>
    <property type="evidence" value="ECO:0007669"/>
    <property type="project" value="TreeGrafter"/>
</dbReference>
<reference evidence="1" key="2">
    <citation type="journal article" date="2021" name="PeerJ">
        <title>Extensive microbial diversity within the chicken gut microbiome revealed by metagenomics and culture.</title>
        <authorList>
            <person name="Gilroy R."/>
            <person name="Ravi A."/>
            <person name="Getino M."/>
            <person name="Pursley I."/>
            <person name="Horton D.L."/>
            <person name="Alikhan N.F."/>
            <person name="Baker D."/>
            <person name="Gharbi K."/>
            <person name="Hall N."/>
            <person name="Watson M."/>
            <person name="Adriaenssens E.M."/>
            <person name="Foster-Nyarko E."/>
            <person name="Jarju S."/>
            <person name="Secka A."/>
            <person name="Antonio M."/>
            <person name="Oren A."/>
            <person name="Chaudhuri R.R."/>
            <person name="La Ragione R."/>
            <person name="Hildebrand F."/>
            <person name="Pallen M.J."/>
        </authorList>
    </citation>
    <scope>NUCLEOTIDE SEQUENCE</scope>
    <source>
        <strain evidence="1">CHK178-757</strain>
    </source>
</reference>
<gene>
    <name evidence="1" type="ORF">IAB46_10675</name>
</gene>
<dbReference type="NCBIfam" id="TIGR01484">
    <property type="entry name" value="HAD-SF-IIB"/>
    <property type="match status" value="1"/>
</dbReference>